<proteinExistence type="predicted"/>
<keyword evidence="2" id="KW-1185">Reference proteome</keyword>
<dbReference type="EMBL" id="CAJJDP010000011">
    <property type="protein sequence ID" value="CAD8141486.1"/>
    <property type="molecule type" value="Genomic_DNA"/>
</dbReference>
<gene>
    <name evidence="1" type="ORF">POCTA_138.1.T0120456</name>
</gene>
<name>A0A8S1SPZ5_PAROT</name>
<protein>
    <submittedName>
        <fullName evidence="1">Uncharacterized protein</fullName>
    </submittedName>
</protein>
<dbReference type="Proteomes" id="UP000683925">
    <property type="component" value="Unassembled WGS sequence"/>
</dbReference>
<evidence type="ECO:0000313" key="2">
    <source>
        <dbReference type="Proteomes" id="UP000683925"/>
    </source>
</evidence>
<organism evidence="1 2">
    <name type="scientific">Paramecium octaurelia</name>
    <dbReference type="NCBI Taxonomy" id="43137"/>
    <lineage>
        <taxon>Eukaryota</taxon>
        <taxon>Sar</taxon>
        <taxon>Alveolata</taxon>
        <taxon>Ciliophora</taxon>
        <taxon>Intramacronucleata</taxon>
        <taxon>Oligohymenophorea</taxon>
        <taxon>Peniculida</taxon>
        <taxon>Parameciidae</taxon>
        <taxon>Paramecium</taxon>
    </lineage>
</organism>
<accession>A0A8S1SPZ5</accession>
<dbReference type="AlphaFoldDB" id="A0A8S1SPZ5"/>
<evidence type="ECO:0000313" key="1">
    <source>
        <dbReference type="EMBL" id="CAD8141486.1"/>
    </source>
</evidence>
<sequence>MTQSLILVHLKKMKLQYQVGHLGSKNSTEEEWFVAKFSLKFWTLVQQNKKQFLKFRTQQMK</sequence>
<comment type="caution">
    <text evidence="1">The sequence shown here is derived from an EMBL/GenBank/DDBJ whole genome shotgun (WGS) entry which is preliminary data.</text>
</comment>
<reference evidence="1" key="1">
    <citation type="submission" date="2021-01" db="EMBL/GenBank/DDBJ databases">
        <authorList>
            <consortium name="Genoscope - CEA"/>
            <person name="William W."/>
        </authorList>
    </citation>
    <scope>NUCLEOTIDE SEQUENCE</scope>
</reference>